<keyword evidence="15" id="KW-0675">Receptor</keyword>
<keyword evidence="10 11" id="KW-0998">Cell outer membrane</keyword>
<evidence type="ECO:0000256" key="7">
    <source>
        <dbReference type="ARBA" id="ARBA00023065"/>
    </source>
</evidence>
<keyword evidence="3 11" id="KW-1134">Transmembrane beta strand</keyword>
<dbReference type="CDD" id="cd01347">
    <property type="entry name" value="ligand_gated_channel"/>
    <property type="match status" value="1"/>
</dbReference>
<evidence type="ECO:0000256" key="10">
    <source>
        <dbReference type="ARBA" id="ARBA00023237"/>
    </source>
</evidence>
<evidence type="ECO:0000256" key="1">
    <source>
        <dbReference type="ARBA" id="ARBA00004571"/>
    </source>
</evidence>
<evidence type="ECO:0000256" key="8">
    <source>
        <dbReference type="ARBA" id="ARBA00023077"/>
    </source>
</evidence>
<comment type="caution">
    <text evidence="15">The sequence shown here is derived from an EMBL/GenBank/DDBJ whole genome shotgun (WGS) entry which is preliminary data.</text>
</comment>
<evidence type="ECO:0000259" key="13">
    <source>
        <dbReference type="Pfam" id="PF00593"/>
    </source>
</evidence>
<keyword evidence="8 12" id="KW-0798">TonB box</keyword>
<dbReference type="PANTHER" id="PTHR32552">
    <property type="entry name" value="FERRICHROME IRON RECEPTOR-RELATED"/>
    <property type="match status" value="1"/>
</dbReference>
<dbReference type="RefSeq" id="WP_010403313.1">
    <property type="nucleotide sequence ID" value="NZ_JAWXXV010000001.1"/>
</dbReference>
<keyword evidence="9 11" id="KW-0472">Membrane</keyword>
<evidence type="ECO:0000313" key="15">
    <source>
        <dbReference type="EMBL" id="MDX5984443.1"/>
    </source>
</evidence>
<dbReference type="InterPro" id="IPR000531">
    <property type="entry name" value="Beta-barrel_TonB"/>
</dbReference>
<dbReference type="PANTHER" id="PTHR32552:SF81">
    <property type="entry name" value="TONB-DEPENDENT OUTER MEMBRANE RECEPTOR"/>
    <property type="match status" value="1"/>
</dbReference>
<keyword evidence="2 11" id="KW-0813">Transport</keyword>
<keyword evidence="4" id="KW-0410">Iron transport</keyword>
<dbReference type="InterPro" id="IPR039426">
    <property type="entry name" value="TonB-dep_rcpt-like"/>
</dbReference>
<reference evidence="15 16" key="1">
    <citation type="submission" date="2023-11" db="EMBL/GenBank/DDBJ databases">
        <title>MicrobeMod: A computational toolkit for identifying prokaryotic methylation and restriction-modification with nanopore sequencing.</title>
        <authorList>
            <person name="Crits-Christoph A."/>
            <person name="Kang S.C."/>
            <person name="Lee H."/>
            <person name="Ostrov N."/>
        </authorList>
    </citation>
    <scope>NUCLEOTIDE SEQUENCE [LARGE SCALE GENOMIC DNA]</scope>
    <source>
        <strain evidence="15 16">ATCC 14820</strain>
    </source>
</reference>
<keyword evidence="6" id="KW-0408">Iron</keyword>
<evidence type="ECO:0000256" key="5">
    <source>
        <dbReference type="ARBA" id="ARBA00022692"/>
    </source>
</evidence>
<evidence type="ECO:0000313" key="16">
    <source>
        <dbReference type="Proteomes" id="UP001279660"/>
    </source>
</evidence>
<evidence type="ECO:0000256" key="3">
    <source>
        <dbReference type="ARBA" id="ARBA00022452"/>
    </source>
</evidence>
<evidence type="ECO:0000256" key="4">
    <source>
        <dbReference type="ARBA" id="ARBA00022496"/>
    </source>
</evidence>
<protein>
    <submittedName>
        <fullName evidence="15">TonB-dependent receptor</fullName>
    </submittedName>
</protein>
<sequence length="808" mass="86392">MLAHLPLILLAHATLAPPSTLPEPAAPEVTDGDAQANTGDIVVTARRRAETEQTVPIALSVLSGRTLADSGAFNVNRLQQQVPSLQFYSSNPRNSAINIRGLGAPFGLTNDGIEQGVGFYIDGVYIGRVGAATFDFVDVDRVEVLRGPQGTLYGKNTTAGALNITTRAPSFTPEARAELSVGNYDFVQGKTSISGPITDTLAIRLSTSATTRHGTIYDVASNTDLHRQRNIGFRGQVLYKPSDTLSLTLAGDLNVQNPLCCAQYYARVGTTQRAANRQYAALAAAFGYAPPSTNPFDRVTDLDATINSRQEVGGASLVTNWDLGAATLTSVSAWRYWDWKPANDRDFIGLPITTVSQNPSQQEQVSQEIRLASNGTHKLDYTVGAFLFHQTINTQGSQVQGSAASRYLLNPGNVPVGSRGCASPTANACNPAVLNGLTSTNTINFKNTSFAVFGKLNWEAFSHFHVQPGIRVNYDKKSGSYVSVVTTGSGSTTLNADQSATLAPQSYAPRFSAWNVSGDVTLSYDFAADVHGYATYAKSFKSGGINLSGLPLNAAGTAVDLTTQTVKPEKVDAFELGLKTQFFDRRVTLNVAGFWTEIGDYQATVNNGQLTVIRGYLANAGKVRSRGVEFDASFRPSKRFNLYLNGAYTDAIYKKFTNAPCPPELSGGTVTTGTPGPAGVPGSLSPVVCDISGQRLPGISKWSFSYGGEYNVPVGGGDGQVYLGYDGSARSRFSSNPSPSAYTWIEGYSLSNFRLGYRKKDFNVFAWVHNAFDQDYFELLSTQSGSTALIVGQPGDPRTFGATISASF</sequence>
<keyword evidence="5 11" id="KW-0812">Transmembrane</keyword>
<gene>
    <name evidence="15" type="ORF">SIL82_09225</name>
</gene>
<comment type="similarity">
    <text evidence="11 12">Belongs to the TonB-dependent receptor family.</text>
</comment>
<evidence type="ECO:0000256" key="9">
    <source>
        <dbReference type="ARBA" id="ARBA00023136"/>
    </source>
</evidence>
<name>A0ABU4PMV1_9SPHN</name>
<dbReference type="SUPFAM" id="SSF56935">
    <property type="entry name" value="Porins"/>
    <property type="match status" value="1"/>
</dbReference>
<evidence type="ECO:0000256" key="12">
    <source>
        <dbReference type="RuleBase" id="RU003357"/>
    </source>
</evidence>
<dbReference type="InterPro" id="IPR036942">
    <property type="entry name" value="Beta-barrel_TonB_sf"/>
</dbReference>
<dbReference type="Gene3D" id="2.40.170.20">
    <property type="entry name" value="TonB-dependent receptor, beta-barrel domain"/>
    <property type="match status" value="1"/>
</dbReference>
<dbReference type="Pfam" id="PF00593">
    <property type="entry name" value="TonB_dep_Rec_b-barrel"/>
    <property type="match status" value="1"/>
</dbReference>
<evidence type="ECO:0000256" key="6">
    <source>
        <dbReference type="ARBA" id="ARBA00023004"/>
    </source>
</evidence>
<feature type="domain" description="TonB-dependent receptor-like beta-barrel" evidence="13">
    <location>
        <begin position="273"/>
        <end position="770"/>
    </location>
</feature>
<keyword evidence="7" id="KW-0406">Ion transport</keyword>
<dbReference type="InterPro" id="IPR012910">
    <property type="entry name" value="Plug_dom"/>
</dbReference>
<accession>A0ABU4PMV1</accession>
<dbReference type="Proteomes" id="UP001279660">
    <property type="component" value="Unassembled WGS sequence"/>
</dbReference>
<dbReference type="EMBL" id="JAWXXV010000001">
    <property type="protein sequence ID" value="MDX5984443.1"/>
    <property type="molecule type" value="Genomic_DNA"/>
</dbReference>
<evidence type="ECO:0000259" key="14">
    <source>
        <dbReference type="Pfam" id="PF07715"/>
    </source>
</evidence>
<evidence type="ECO:0000256" key="11">
    <source>
        <dbReference type="PROSITE-ProRule" id="PRU01360"/>
    </source>
</evidence>
<evidence type="ECO:0000256" key="2">
    <source>
        <dbReference type="ARBA" id="ARBA00022448"/>
    </source>
</evidence>
<keyword evidence="16" id="KW-1185">Reference proteome</keyword>
<dbReference type="PROSITE" id="PS52016">
    <property type="entry name" value="TONB_DEPENDENT_REC_3"/>
    <property type="match status" value="1"/>
</dbReference>
<comment type="subcellular location">
    <subcellularLocation>
        <location evidence="1 11">Cell outer membrane</location>
        <topology evidence="1 11">Multi-pass membrane protein</topology>
    </subcellularLocation>
</comment>
<dbReference type="Pfam" id="PF07715">
    <property type="entry name" value="Plug"/>
    <property type="match status" value="1"/>
</dbReference>
<proteinExistence type="inferred from homology"/>
<feature type="domain" description="TonB-dependent receptor plug" evidence="14">
    <location>
        <begin position="53"/>
        <end position="161"/>
    </location>
</feature>
<organism evidence="15 16">
    <name type="scientific">Sphingomonas echinoides</name>
    <dbReference type="NCBI Taxonomy" id="59803"/>
    <lineage>
        <taxon>Bacteria</taxon>
        <taxon>Pseudomonadati</taxon>
        <taxon>Pseudomonadota</taxon>
        <taxon>Alphaproteobacteria</taxon>
        <taxon>Sphingomonadales</taxon>
        <taxon>Sphingomonadaceae</taxon>
        <taxon>Sphingomonas</taxon>
    </lineage>
</organism>